<keyword evidence="3" id="KW-1185">Reference proteome</keyword>
<evidence type="ECO:0000256" key="1">
    <source>
        <dbReference type="SAM" id="Phobius"/>
    </source>
</evidence>
<feature type="transmembrane region" description="Helical" evidence="1">
    <location>
        <begin position="6"/>
        <end position="26"/>
    </location>
</feature>
<feature type="transmembrane region" description="Helical" evidence="1">
    <location>
        <begin position="89"/>
        <end position="112"/>
    </location>
</feature>
<keyword evidence="1" id="KW-0812">Transmembrane</keyword>
<proteinExistence type="predicted"/>
<keyword evidence="1" id="KW-0472">Membrane</keyword>
<dbReference type="RefSeq" id="WP_269926369.1">
    <property type="nucleotide sequence ID" value="NZ_JAMKBJ010000006.1"/>
</dbReference>
<gene>
    <name evidence="2" type="ORF">M9R32_08795</name>
</gene>
<protein>
    <submittedName>
        <fullName evidence="2">Uncharacterized protein</fullName>
    </submittedName>
</protein>
<sequence length="115" mass="12987">MQTALVKALIALAIYTAIVLILALFGLNENMPFDFWLFPLQIIIILDLGHPLESFSPERELLSLIVNVLFIYMAHFLSSLPKQKYIRVILNTLTATIVVGWYLFLMFVMVAVSAG</sequence>
<evidence type="ECO:0000313" key="3">
    <source>
        <dbReference type="Proteomes" id="UP001152173"/>
    </source>
</evidence>
<organism evidence="2 3">
    <name type="scientific">Paenisporosarcina quisquiliarum</name>
    <dbReference type="NCBI Taxonomy" id="365346"/>
    <lineage>
        <taxon>Bacteria</taxon>
        <taxon>Bacillati</taxon>
        <taxon>Bacillota</taxon>
        <taxon>Bacilli</taxon>
        <taxon>Bacillales</taxon>
        <taxon>Caryophanaceae</taxon>
        <taxon>Paenisporosarcina</taxon>
    </lineage>
</organism>
<dbReference type="Proteomes" id="UP001152173">
    <property type="component" value="Unassembled WGS sequence"/>
</dbReference>
<comment type="caution">
    <text evidence="2">The sequence shown here is derived from an EMBL/GenBank/DDBJ whole genome shotgun (WGS) entry which is preliminary data.</text>
</comment>
<evidence type="ECO:0000313" key="2">
    <source>
        <dbReference type="EMBL" id="MCZ8537275.1"/>
    </source>
</evidence>
<dbReference type="AlphaFoldDB" id="A0A9X3LFX7"/>
<name>A0A9X3LFX7_9BACL</name>
<feature type="transmembrane region" description="Helical" evidence="1">
    <location>
        <begin position="61"/>
        <end position="77"/>
    </location>
</feature>
<accession>A0A9X3LFX7</accession>
<keyword evidence="1" id="KW-1133">Transmembrane helix</keyword>
<reference evidence="2" key="1">
    <citation type="submission" date="2022-05" db="EMBL/GenBank/DDBJ databases">
        <authorList>
            <person name="Colautti A."/>
            <person name="Iacumin L."/>
        </authorList>
    </citation>
    <scope>NUCLEOTIDE SEQUENCE</scope>
    <source>
        <strain evidence="2">SK 55</strain>
    </source>
</reference>
<dbReference type="EMBL" id="JAMKBJ010000006">
    <property type="protein sequence ID" value="MCZ8537275.1"/>
    <property type="molecule type" value="Genomic_DNA"/>
</dbReference>